<dbReference type="AlphaFoldDB" id="A0A1C6G1Q6"/>
<proteinExistence type="predicted"/>
<gene>
    <name evidence="1" type="ORF">SAMEA3545359_00193</name>
</gene>
<evidence type="ECO:0000313" key="1">
    <source>
        <dbReference type="EMBL" id="SCJ39197.1"/>
    </source>
</evidence>
<dbReference type="EMBL" id="FMHG01000001">
    <property type="protein sequence ID" value="SCJ39197.1"/>
    <property type="molecule type" value="Genomic_DNA"/>
</dbReference>
<name>A0A1C6G1Q6_9FIRM</name>
<reference evidence="1" key="1">
    <citation type="submission" date="2015-09" db="EMBL/GenBank/DDBJ databases">
        <authorList>
            <consortium name="Pathogen Informatics"/>
        </authorList>
    </citation>
    <scope>NUCLEOTIDE SEQUENCE</scope>
    <source>
        <strain evidence="1">2789STDY5834896</strain>
    </source>
</reference>
<protein>
    <submittedName>
        <fullName evidence="1">Uncharacterized protein</fullName>
    </submittedName>
</protein>
<sequence length="82" mass="9493">MPNKITSEQEQRLLKMEEYKEFIELAKSFDVPLPKGLTEKAARHMVSLMHLSPADPYVDVDDFNAVRHLMVPPEEVNLENIK</sequence>
<organism evidence="1">
    <name type="scientific">uncultured Anaerotruncus sp</name>
    <dbReference type="NCBI Taxonomy" id="905011"/>
    <lineage>
        <taxon>Bacteria</taxon>
        <taxon>Bacillati</taxon>
        <taxon>Bacillota</taxon>
        <taxon>Clostridia</taxon>
        <taxon>Eubacteriales</taxon>
        <taxon>Oscillospiraceae</taxon>
        <taxon>Anaerotruncus</taxon>
        <taxon>environmental samples</taxon>
    </lineage>
</organism>
<accession>A0A1C6G1Q6</accession>